<dbReference type="AlphaFoldDB" id="A0A2R5GLN6"/>
<dbReference type="InParanoid" id="A0A2R5GLN6"/>
<gene>
    <name evidence="4" type="ORF">FCC1311_077692</name>
</gene>
<feature type="compositionally biased region" description="Basic residues" evidence="1">
    <location>
        <begin position="172"/>
        <end position="182"/>
    </location>
</feature>
<keyword evidence="2" id="KW-0812">Transmembrane</keyword>
<feature type="region of interest" description="Disordered" evidence="1">
    <location>
        <begin position="168"/>
        <end position="189"/>
    </location>
</feature>
<reference evidence="4 5" key="1">
    <citation type="submission" date="2017-12" db="EMBL/GenBank/DDBJ databases">
        <title>Sequencing, de novo assembly and annotation of complete genome of a new Thraustochytrid species, strain FCC1311.</title>
        <authorList>
            <person name="Sedici K."/>
            <person name="Godart F."/>
            <person name="Aiese Cigliano R."/>
            <person name="Sanseverino W."/>
            <person name="Barakat M."/>
            <person name="Ortet P."/>
            <person name="Marechal E."/>
            <person name="Cagnac O."/>
            <person name="Amato A."/>
        </authorList>
    </citation>
    <scope>NUCLEOTIDE SEQUENCE [LARGE SCALE GENOMIC DNA]</scope>
</reference>
<dbReference type="EMBL" id="BEYU01000100">
    <property type="protein sequence ID" value="GBG31545.1"/>
    <property type="molecule type" value="Genomic_DNA"/>
</dbReference>
<comment type="caution">
    <text evidence="4">The sequence shown here is derived from an EMBL/GenBank/DDBJ whole genome shotgun (WGS) entry which is preliminary data.</text>
</comment>
<dbReference type="InterPro" id="IPR019413">
    <property type="entry name" value="Dsc3_ub-like_dom"/>
</dbReference>
<accession>A0A2R5GLN6</accession>
<dbReference type="InterPro" id="IPR000626">
    <property type="entry name" value="Ubiquitin-like_dom"/>
</dbReference>
<dbReference type="Proteomes" id="UP000241890">
    <property type="component" value="Unassembled WGS sequence"/>
</dbReference>
<sequence>MAVDDDDTGTAEARAAAAAAAPAITTKIVVKTLDKTLDVQVSPTTTVADLRRVLVRGELREAARDRRVRFIRLGFVMEDDTVLATSVPQEGVVHCVISENTGLEGQGNNPEGQTVPLDMEALFDEDRRIAEILERGGAIDIDDAGNVNTTEFRHGFLGGALAGSLPDTLRQDRRRRSRRRRAATQDQQSEQEGGWVSGFLVAFSFGFIFGFFTLLFVNRLNRSQYVGLMLGITLNFIVSAAGQTPTEGQQGSQRGSLRGSIREITVLDRFGQEHVFNSELEEISGPAVNVAAGQDLEALDDPTK</sequence>
<name>A0A2R5GLN6_9STRA</name>
<dbReference type="Pfam" id="PF10302">
    <property type="entry name" value="Dsc3_N"/>
    <property type="match status" value="1"/>
</dbReference>
<dbReference type="InterPro" id="IPR029071">
    <property type="entry name" value="Ubiquitin-like_domsf"/>
</dbReference>
<protein>
    <recommendedName>
        <fullName evidence="3">Ubiquitin-like domain-containing protein</fullName>
    </recommendedName>
</protein>
<keyword evidence="2" id="KW-0472">Membrane</keyword>
<evidence type="ECO:0000259" key="3">
    <source>
        <dbReference type="PROSITE" id="PS50053"/>
    </source>
</evidence>
<dbReference type="PROSITE" id="PS50053">
    <property type="entry name" value="UBIQUITIN_2"/>
    <property type="match status" value="1"/>
</dbReference>
<feature type="transmembrane region" description="Helical" evidence="2">
    <location>
        <begin position="195"/>
        <end position="217"/>
    </location>
</feature>
<keyword evidence="5" id="KW-1185">Reference proteome</keyword>
<evidence type="ECO:0000256" key="1">
    <source>
        <dbReference type="SAM" id="MobiDB-lite"/>
    </source>
</evidence>
<evidence type="ECO:0000313" key="5">
    <source>
        <dbReference type="Proteomes" id="UP000241890"/>
    </source>
</evidence>
<evidence type="ECO:0000256" key="2">
    <source>
        <dbReference type="SAM" id="Phobius"/>
    </source>
</evidence>
<feature type="domain" description="Ubiquitin-like" evidence="3">
    <location>
        <begin position="26"/>
        <end position="102"/>
    </location>
</feature>
<organism evidence="4 5">
    <name type="scientific">Hondaea fermentalgiana</name>
    <dbReference type="NCBI Taxonomy" id="2315210"/>
    <lineage>
        <taxon>Eukaryota</taxon>
        <taxon>Sar</taxon>
        <taxon>Stramenopiles</taxon>
        <taxon>Bigyra</taxon>
        <taxon>Labyrinthulomycetes</taxon>
        <taxon>Thraustochytrida</taxon>
        <taxon>Thraustochytriidae</taxon>
        <taxon>Hondaea</taxon>
    </lineage>
</organism>
<proteinExistence type="predicted"/>
<keyword evidence="2" id="KW-1133">Transmembrane helix</keyword>
<evidence type="ECO:0000313" key="4">
    <source>
        <dbReference type="EMBL" id="GBG31545.1"/>
    </source>
</evidence>
<dbReference type="SUPFAM" id="SSF54236">
    <property type="entry name" value="Ubiquitin-like"/>
    <property type="match status" value="1"/>
</dbReference>
<dbReference type="Gene3D" id="3.10.20.90">
    <property type="entry name" value="Phosphatidylinositol 3-kinase Catalytic Subunit, Chain A, domain 1"/>
    <property type="match status" value="1"/>
</dbReference>